<dbReference type="Proteomes" id="UP000317650">
    <property type="component" value="Chromosome 11"/>
</dbReference>
<protein>
    <submittedName>
        <fullName evidence="2">Uncharacterized protein</fullName>
    </submittedName>
</protein>
<proteinExistence type="predicted"/>
<organism evidence="2 3">
    <name type="scientific">Musa balbisiana</name>
    <name type="common">Banana</name>
    <dbReference type="NCBI Taxonomy" id="52838"/>
    <lineage>
        <taxon>Eukaryota</taxon>
        <taxon>Viridiplantae</taxon>
        <taxon>Streptophyta</taxon>
        <taxon>Embryophyta</taxon>
        <taxon>Tracheophyta</taxon>
        <taxon>Spermatophyta</taxon>
        <taxon>Magnoliopsida</taxon>
        <taxon>Liliopsida</taxon>
        <taxon>Zingiberales</taxon>
        <taxon>Musaceae</taxon>
        <taxon>Musa</taxon>
    </lineage>
</organism>
<evidence type="ECO:0000313" key="2">
    <source>
        <dbReference type="EMBL" id="THU55770.1"/>
    </source>
</evidence>
<keyword evidence="3" id="KW-1185">Reference proteome</keyword>
<name>A0A4S8J322_MUSBA</name>
<feature type="transmembrane region" description="Helical" evidence="1">
    <location>
        <begin position="51"/>
        <end position="67"/>
    </location>
</feature>
<dbReference type="AlphaFoldDB" id="A0A4S8J322"/>
<accession>A0A4S8J322</accession>
<evidence type="ECO:0000256" key="1">
    <source>
        <dbReference type="SAM" id="Phobius"/>
    </source>
</evidence>
<comment type="caution">
    <text evidence="2">The sequence shown here is derived from an EMBL/GenBank/DDBJ whole genome shotgun (WGS) entry which is preliminary data.</text>
</comment>
<keyword evidence="1" id="KW-0472">Membrane</keyword>
<dbReference type="EMBL" id="PYDT01000007">
    <property type="protein sequence ID" value="THU55770.1"/>
    <property type="molecule type" value="Genomic_DNA"/>
</dbReference>
<evidence type="ECO:0000313" key="3">
    <source>
        <dbReference type="Proteomes" id="UP000317650"/>
    </source>
</evidence>
<keyword evidence="1" id="KW-1133">Transmembrane helix</keyword>
<keyword evidence="1" id="KW-0812">Transmembrane</keyword>
<gene>
    <name evidence="2" type="ORF">C4D60_Mb11t10060</name>
</gene>
<reference evidence="2 3" key="1">
    <citation type="journal article" date="2019" name="Nat. Plants">
        <title>Genome sequencing of Musa balbisiana reveals subgenome evolution and function divergence in polyploid bananas.</title>
        <authorList>
            <person name="Yao X."/>
        </authorList>
    </citation>
    <scope>NUCLEOTIDE SEQUENCE [LARGE SCALE GENOMIC DNA]</scope>
    <source>
        <strain evidence="3">cv. DH-PKW</strain>
        <tissue evidence="2">Leaves</tissue>
    </source>
</reference>
<sequence length="110" mass="12953">MDAEKSTVTLVGDVDVVLVVKARRKAKRPVAVVNPTRRRRRRRRRISRRKANLYVHVAALAILWLCGEEEYEGNWFVSQYGLQFQELMLTTTLTRHHHLIMPFSMPLSFY</sequence>